<evidence type="ECO:0000259" key="1">
    <source>
        <dbReference type="Pfam" id="PF01408"/>
    </source>
</evidence>
<dbReference type="Gene3D" id="3.30.360.10">
    <property type="entry name" value="Dihydrodipicolinate Reductase, domain 2"/>
    <property type="match status" value="1"/>
</dbReference>
<dbReference type="InterPro" id="IPR036291">
    <property type="entry name" value="NAD(P)-bd_dom_sf"/>
</dbReference>
<dbReference type="AlphaFoldDB" id="A0A9P7V036"/>
<dbReference type="Pfam" id="PF02894">
    <property type="entry name" value="GFO_IDH_MocA_C"/>
    <property type="match status" value="1"/>
</dbReference>
<dbReference type="InterPro" id="IPR000683">
    <property type="entry name" value="Gfo/Idh/MocA-like_OxRdtase_N"/>
</dbReference>
<evidence type="ECO:0000313" key="3">
    <source>
        <dbReference type="EMBL" id="KAG7097869.1"/>
    </source>
</evidence>
<feature type="domain" description="Gfo/Idh/MocA-like oxidoreductase N-terminal" evidence="1">
    <location>
        <begin position="12"/>
        <end position="137"/>
    </location>
</feature>
<dbReference type="SUPFAM" id="SSF51735">
    <property type="entry name" value="NAD(P)-binding Rossmann-fold domains"/>
    <property type="match status" value="1"/>
</dbReference>
<dbReference type="EMBL" id="CM032182">
    <property type="protein sequence ID" value="KAG7097869.1"/>
    <property type="molecule type" value="Genomic_DNA"/>
</dbReference>
<feature type="domain" description="Gfo/Idh/MocA-like oxidoreductase C-terminal" evidence="2">
    <location>
        <begin position="149"/>
        <end position="343"/>
    </location>
</feature>
<dbReference type="KEGG" id="more:E1B28_005181"/>
<dbReference type="OrthoDB" id="408743at2759"/>
<protein>
    <submittedName>
        <fullName evidence="3">Uncharacterized protein</fullName>
    </submittedName>
</protein>
<evidence type="ECO:0000313" key="4">
    <source>
        <dbReference type="Proteomes" id="UP001049176"/>
    </source>
</evidence>
<comment type="caution">
    <text evidence="3">The sequence shown here is derived from an EMBL/GenBank/DDBJ whole genome shotgun (WGS) entry which is preliminary data.</text>
</comment>
<name>A0A9P7V036_9AGAR</name>
<gene>
    <name evidence="3" type="ORF">E1B28_005181</name>
</gene>
<proteinExistence type="predicted"/>
<dbReference type="Pfam" id="PF01408">
    <property type="entry name" value="GFO_IDH_MocA"/>
    <property type="match status" value="1"/>
</dbReference>
<dbReference type="InterPro" id="IPR051450">
    <property type="entry name" value="Gfo/Idh/MocA_Oxidoreductases"/>
</dbReference>
<dbReference type="RefSeq" id="XP_043014339.1">
    <property type="nucleotide sequence ID" value="XM_043149731.1"/>
</dbReference>
<dbReference type="PANTHER" id="PTHR43377:SF2">
    <property type="entry name" value="BINDING ROSSMANN FOLD OXIDOREDUCTASE, PUTATIVE (AFU_ORTHOLOGUE AFUA_4G00560)-RELATED"/>
    <property type="match status" value="1"/>
</dbReference>
<dbReference type="SUPFAM" id="SSF55347">
    <property type="entry name" value="Glyceraldehyde-3-phosphate dehydrogenase-like, C-terminal domain"/>
    <property type="match status" value="1"/>
</dbReference>
<organism evidence="3 4">
    <name type="scientific">Marasmius oreades</name>
    <name type="common">fairy-ring Marasmius</name>
    <dbReference type="NCBI Taxonomy" id="181124"/>
    <lineage>
        <taxon>Eukaryota</taxon>
        <taxon>Fungi</taxon>
        <taxon>Dikarya</taxon>
        <taxon>Basidiomycota</taxon>
        <taxon>Agaricomycotina</taxon>
        <taxon>Agaricomycetes</taxon>
        <taxon>Agaricomycetidae</taxon>
        <taxon>Agaricales</taxon>
        <taxon>Marasmiineae</taxon>
        <taxon>Marasmiaceae</taxon>
        <taxon>Marasmius</taxon>
    </lineage>
</organism>
<evidence type="ECO:0000259" key="2">
    <source>
        <dbReference type="Pfam" id="PF02894"/>
    </source>
</evidence>
<dbReference type="InterPro" id="IPR004104">
    <property type="entry name" value="Gfo/Idh/MocA-like_OxRdtase_C"/>
</dbReference>
<dbReference type="GO" id="GO:0000166">
    <property type="term" value="F:nucleotide binding"/>
    <property type="evidence" value="ECO:0007669"/>
    <property type="project" value="InterPro"/>
</dbReference>
<dbReference type="GeneID" id="66074257"/>
<dbReference type="Gene3D" id="3.40.50.720">
    <property type="entry name" value="NAD(P)-binding Rossmann-like Domain"/>
    <property type="match status" value="1"/>
</dbReference>
<reference evidence="3" key="1">
    <citation type="journal article" date="2021" name="Genome Biol. Evol.">
        <title>The assembled and annotated genome of the fairy-ring fungus Marasmius oreades.</title>
        <authorList>
            <person name="Hiltunen M."/>
            <person name="Ament-Velasquez S.L."/>
            <person name="Johannesson H."/>
        </authorList>
    </citation>
    <scope>NUCLEOTIDE SEQUENCE</scope>
    <source>
        <strain evidence="3">03SP1</strain>
    </source>
</reference>
<sequence>MTSTVDRSLGGRVAIVGTGSRAAMFIRGIVERPTSSVVAILEPNSVRAKYYNNLLDSLGAPRVPTYQPEQFKEMLEKERVETIVVTCVDALHHLYIIPALEAGVRVLTEKPMTTDVNKCRAILEAVERTGRHLTVTFNYRYNPVHELVKRTIAEGKIGQVLSVHFEWLLDTVHGADYFRRWHRLKSSSGGLMVHKSGHHFDLVNWWLDSSPVTVAGMGRLAFYGEENGRKHGWVKESYERARGSEVAKSDPFSLRMEDDETLVQLYANAEGEDGYHRDQSVFAASNSKNAITIEDDMSLLVRYRSGATMTYHLTAYSPWEGYRVMFNGSKGRLELHVCESEYRLPSTVENKGDGIGGLIHGKGSLPNIGETKVTIHPLWEKPRELEVQVDHGAHGGGDRRMLSVLFGAKVGEVVNSGDASKQGADERDGARALAIGLAANESFQTGKFVEISALGLGEL</sequence>
<dbReference type="Proteomes" id="UP001049176">
    <property type="component" value="Chromosome 2"/>
</dbReference>
<keyword evidence="4" id="KW-1185">Reference proteome</keyword>
<dbReference type="PANTHER" id="PTHR43377">
    <property type="entry name" value="BILIVERDIN REDUCTASE A"/>
    <property type="match status" value="1"/>
</dbReference>
<accession>A0A9P7V036</accession>